<name>A0A564Z5H1_HYMDI</name>
<proteinExistence type="predicted"/>
<organism evidence="1 2">
    <name type="scientific">Hymenolepis diminuta</name>
    <name type="common">Rat tapeworm</name>
    <dbReference type="NCBI Taxonomy" id="6216"/>
    <lineage>
        <taxon>Eukaryota</taxon>
        <taxon>Metazoa</taxon>
        <taxon>Spiralia</taxon>
        <taxon>Lophotrochozoa</taxon>
        <taxon>Platyhelminthes</taxon>
        <taxon>Cestoda</taxon>
        <taxon>Eucestoda</taxon>
        <taxon>Cyclophyllidea</taxon>
        <taxon>Hymenolepididae</taxon>
        <taxon>Hymenolepis</taxon>
    </lineage>
</organism>
<reference evidence="1 2" key="1">
    <citation type="submission" date="2019-07" db="EMBL/GenBank/DDBJ databases">
        <authorList>
            <person name="Jastrzebski P J."/>
            <person name="Paukszto L."/>
            <person name="Jastrzebski P J."/>
        </authorList>
    </citation>
    <scope>NUCLEOTIDE SEQUENCE [LARGE SCALE GENOMIC DNA]</scope>
    <source>
        <strain evidence="1 2">WMS-il1</strain>
    </source>
</reference>
<dbReference type="Proteomes" id="UP000321570">
    <property type="component" value="Unassembled WGS sequence"/>
</dbReference>
<dbReference type="EMBL" id="CABIJS010000599">
    <property type="protein sequence ID" value="VUZ54024.1"/>
    <property type="molecule type" value="Genomic_DNA"/>
</dbReference>
<evidence type="ECO:0000313" key="1">
    <source>
        <dbReference type="EMBL" id="VUZ54024.1"/>
    </source>
</evidence>
<dbReference type="AlphaFoldDB" id="A0A564Z5H1"/>
<feature type="non-terminal residue" evidence="1">
    <location>
        <position position="1"/>
    </location>
</feature>
<protein>
    <submittedName>
        <fullName evidence="1">Uncharacterized protein</fullName>
    </submittedName>
</protein>
<gene>
    <name evidence="1" type="ORF">WMSIL1_LOCUS12236</name>
</gene>
<sequence>SRLQGCLSVILTGYWFLRTNIYICLQFHNSVFHIRHTSPTILSRSSLALADFHLFKSLQNHLIGLQMLISIEEVEMKLVSFLSSNSLNSMKKE</sequence>
<accession>A0A564Z5H1</accession>
<keyword evidence="2" id="KW-1185">Reference proteome</keyword>
<evidence type="ECO:0000313" key="2">
    <source>
        <dbReference type="Proteomes" id="UP000321570"/>
    </source>
</evidence>